<dbReference type="PANTHER" id="PTHR32479:SF17">
    <property type="entry name" value="GLYCOLATE OXIDASE IRON-SULFUR SUBUNIT"/>
    <property type="match status" value="1"/>
</dbReference>
<dbReference type="PROSITE" id="PS00198">
    <property type="entry name" value="4FE4S_FER_1"/>
    <property type="match status" value="1"/>
</dbReference>
<dbReference type="PANTHER" id="PTHR32479">
    <property type="entry name" value="GLYCOLATE OXIDASE IRON-SULFUR SUBUNIT"/>
    <property type="match status" value="1"/>
</dbReference>
<evidence type="ECO:0000256" key="6">
    <source>
        <dbReference type="PIRNR" id="PIRNR000139"/>
    </source>
</evidence>
<proteinExistence type="predicted"/>
<dbReference type="InterPro" id="IPR009051">
    <property type="entry name" value="Helical_ferredxn"/>
</dbReference>
<dbReference type="AlphaFoldDB" id="A0A8J3DYC2"/>
<evidence type="ECO:0000256" key="2">
    <source>
        <dbReference type="ARBA" id="ARBA00022723"/>
    </source>
</evidence>
<dbReference type="InterPro" id="IPR004017">
    <property type="entry name" value="Cys_rich_dom"/>
</dbReference>
<keyword evidence="9" id="KW-1185">Reference proteome</keyword>
<dbReference type="RefSeq" id="WP_188696069.1">
    <property type="nucleotide sequence ID" value="NZ_BMIR01000016.1"/>
</dbReference>
<name>A0A8J3DYC2_9BACL</name>
<dbReference type="EC" id="1.1.99.14" evidence="6"/>
<sequence length="480" mass="53052">MTREAVKEKERTAIQKAFQESLDEDELMNCMRCGFCLPACPTYLETKSEAASPRGRIALMKAVYDGKMLPDDDVQAQLDLCLGCRACEPVCPSGVKYGHLLEQARGAVTRNKKQSLKEKAVRRLAFKDLFPNKKRMRQVSGLIRLYQKSGLQKLAEGTGAIKLLPEGMRNMQHILPPVVSARLMKHRPEQLKHVVPHYQVSVSKGQRQYDLQAATVEQEHMASTQASSPVKRVAFFAGCLMDTMFLTTNDATMKLLQMAGCDVVNPQTQACCGALHGHSGELAGARDLAKRNIQAFEDLQVDAIVTNAGGCGAFLVDYDHLLKDEPEWAERAKAFVEKIKDISVVLLESGFLDKVQLSLPSQKVTFQDSCHLRNVMKTSEAPRTLLKAIEGVEYHELKEAGVCCGSAGIYNLLQEEMANQLIDRKMRHVQAIQPQTIVTANPGCLLQMKLGITRAGLEDQMQAVHLADFLLEAAEAGRGS</sequence>
<feature type="domain" description="4Fe-4S ferredoxin-type" evidence="7">
    <location>
        <begin position="72"/>
        <end position="95"/>
    </location>
</feature>
<evidence type="ECO:0000313" key="9">
    <source>
        <dbReference type="Proteomes" id="UP000628775"/>
    </source>
</evidence>
<dbReference type="Gene3D" id="1.10.1060.10">
    <property type="entry name" value="Alpha-helical ferredoxin"/>
    <property type="match status" value="1"/>
</dbReference>
<keyword evidence="6" id="KW-0813">Transport</keyword>
<keyword evidence="2 6" id="KW-0479">Metal-binding</keyword>
<organism evidence="8 9">
    <name type="scientific">Pullulanibacillus camelliae</name>
    <dbReference type="NCBI Taxonomy" id="1707096"/>
    <lineage>
        <taxon>Bacteria</taxon>
        <taxon>Bacillati</taxon>
        <taxon>Bacillota</taxon>
        <taxon>Bacilli</taxon>
        <taxon>Bacillales</taxon>
        <taxon>Sporolactobacillaceae</taxon>
        <taxon>Pullulanibacillus</taxon>
    </lineage>
</organism>
<evidence type="ECO:0000256" key="4">
    <source>
        <dbReference type="ARBA" id="ARBA00023004"/>
    </source>
</evidence>
<comment type="function">
    <text evidence="6">Component of a complex that catalyzes the oxidation of glycolate to glyoxylate.</text>
</comment>
<evidence type="ECO:0000259" key="7">
    <source>
        <dbReference type="PROSITE" id="PS51379"/>
    </source>
</evidence>
<evidence type="ECO:0000256" key="5">
    <source>
        <dbReference type="ARBA" id="ARBA00023014"/>
    </source>
</evidence>
<keyword evidence="3" id="KW-0677">Repeat</keyword>
<evidence type="ECO:0000313" key="8">
    <source>
        <dbReference type="EMBL" id="GGE49574.1"/>
    </source>
</evidence>
<comment type="catalytic activity">
    <reaction evidence="6">
        <text>(R)-lactate + A = pyruvate + AH2</text>
        <dbReference type="Rhea" id="RHEA:15089"/>
        <dbReference type="ChEBI" id="CHEBI:13193"/>
        <dbReference type="ChEBI" id="CHEBI:15361"/>
        <dbReference type="ChEBI" id="CHEBI:16004"/>
        <dbReference type="ChEBI" id="CHEBI:17499"/>
    </reaction>
</comment>
<dbReference type="GO" id="GO:0051539">
    <property type="term" value="F:4 iron, 4 sulfur cluster binding"/>
    <property type="evidence" value="ECO:0007669"/>
    <property type="project" value="UniProtKB-UniRule"/>
</dbReference>
<dbReference type="Pfam" id="PF02754">
    <property type="entry name" value="CCG"/>
    <property type="match status" value="2"/>
</dbReference>
<gene>
    <name evidence="8" type="ORF">GCM10011391_30440</name>
</gene>
<reference evidence="8" key="1">
    <citation type="journal article" date="2014" name="Int. J. Syst. Evol. Microbiol.">
        <title>Complete genome sequence of Corynebacterium casei LMG S-19264T (=DSM 44701T), isolated from a smear-ripened cheese.</title>
        <authorList>
            <consortium name="US DOE Joint Genome Institute (JGI-PGF)"/>
            <person name="Walter F."/>
            <person name="Albersmeier A."/>
            <person name="Kalinowski J."/>
            <person name="Ruckert C."/>
        </authorList>
    </citation>
    <scope>NUCLEOTIDE SEQUENCE</scope>
    <source>
        <strain evidence="8">CGMCC 1.15371</strain>
    </source>
</reference>
<accession>A0A8J3DYC2</accession>
<reference evidence="8" key="2">
    <citation type="submission" date="2020-09" db="EMBL/GenBank/DDBJ databases">
        <authorList>
            <person name="Sun Q."/>
            <person name="Zhou Y."/>
        </authorList>
    </citation>
    <scope>NUCLEOTIDE SEQUENCE</scope>
    <source>
        <strain evidence="8">CGMCC 1.15371</strain>
    </source>
</reference>
<dbReference type="PROSITE" id="PS51379">
    <property type="entry name" value="4FE4S_FER_2"/>
    <property type="match status" value="2"/>
</dbReference>
<comment type="catalytic activity">
    <reaction evidence="6">
        <text>glycolate + A = glyoxylate + AH2</text>
        <dbReference type="Rhea" id="RHEA:21264"/>
        <dbReference type="ChEBI" id="CHEBI:13193"/>
        <dbReference type="ChEBI" id="CHEBI:17499"/>
        <dbReference type="ChEBI" id="CHEBI:29805"/>
        <dbReference type="ChEBI" id="CHEBI:36655"/>
        <dbReference type="EC" id="1.1.99.14"/>
    </reaction>
</comment>
<keyword evidence="1 6" id="KW-0004">4Fe-4S</keyword>
<keyword evidence="6" id="KW-0249">Electron transport</keyword>
<dbReference type="InterPro" id="IPR017896">
    <property type="entry name" value="4Fe4S_Fe-S-bd"/>
</dbReference>
<evidence type="ECO:0000256" key="1">
    <source>
        <dbReference type="ARBA" id="ARBA00022485"/>
    </source>
</evidence>
<dbReference type="InterPro" id="IPR017900">
    <property type="entry name" value="4Fe4S_Fe_S_CS"/>
</dbReference>
<protein>
    <recommendedName>
        <fullName evidence="6">Glycolate oxidase iron-sulfur subunit</fullName>
        <ecNumber evidence="6">1.1.99.14</ecNumber>
    </recommendedName>
</protein>
<dbReference type="EMBL" id="BMIR01000016">
    <property type="protein sequence ID" value="GGE49574.1"/>
    <property type="molecule type" value="Genomic_DNA"/>
</dbReference>
<dbReference type="Pfam" id="PF13183">
    <property type="entry name" value="Fer4_8"/>
    <property type="match status" value="1"/>
</dbReference>
<dbReference type="GO" id="GO:0019154">
    <property type="term" value="F:glycolate dehydrogenase activity"/>
    <property type="evidence" value="ECO:0007669"/>
    <property type="project" value="UniProtKB-EC"/>
</dbReference>
<dbReference type="InterPro" id="IPR012257">
    <property type="entry name" value="Glc_ox_4Fe-4S"/>
</dbReference>
<feature type="domain" description="4Fe-4S ferredoxin-type" evidence="7">
    <location>
        <begin position="18"/>
        <end position="49"/>
    </location>
</feature>
<dbReference type="PIRSF" id="PIRSF000139">
    <property type="entry name" value="Glc_ox_4Fe-4S"/>
    <property type="match status" value="1"/>
</dbReference>
<keyword evidence="4 6" id="KW-0408">Iron</keyword>
<keyword evidence="5 6" id="KW-0411">Iron-sulfur</keyword>
<evidence type="ECO:0000256" key="3">
    <source>
        <dbReference type="ARBA" id="ARBA00022737"/>
    </source>
</evidence>
<comment type="caution">
    <text evidence="8">The sequence shown here is derived from an EMBL/GenBank/DDBJ whole genome shotgun (WGS) entry which is preliminary data.</text>
</comment>
<dbReference type="GO" id="GO:0046872">
    <property type="term" value="F:metal ion binding"/>
    <property type="evidence" value="ECO:0007669"/>
    <property type="project" value="UniProtKB-UniRule"/>
</dbReference>
<comment type="cofactor">
    <cofactor evidence="6">
        <name>[4Fe-4S] cluster</name>
        <dbReference type="ChEBI" id="CHEBI:49883"/>
    </cofactor>
    <text evidence="6">Binds 2 [4Fe-4S] clusters.</text>
</comment>
<dbReference type="Proteomes" id="UP000628775">
    <property type="component" value="Unassembled WGS sequence"/>
</dbReference>
<dbReference type="SUPFAM" id="SSF46548">
    <property type="entry name" value="alpha-helical ferredoxin"/>
    <property type="match status" value="1"/>
</dbReference>